<dbReference type="Gene3D" id="3.40.50.300">
    <property type="entry name" value="P-loop containing nucleotide triphosphate hydrolases"/>
    <property type="match status" value="1"/>
</dbReference>
<protein>
    <submittedName>
        <fullName evidence="12">Dna repair protein rad51 -like 4</fullName>
    </submittedName>
</protein>
<dbReference type="GO" id="GO:0000400">
    <property type="term" value="F:four-way junction DNA binding"/>
    <property type="evidence" value="ECO:0007669"/>
    <property type="project" value="TreeGrafter"/>
</dbReference>
<comment type="caution">
    <text evidence="12">The sequence shown here is derived from an EMBL/GenBank/DDBJ whole genome shotgun (WGS) entry which is preliminary data.</text>
</comment>
<dbReference type="InterPro" id="IPR003593">
    <property type="entry name" value="AAA+_ATPase"/>
</dbReference>
<keyword evidence="13" id="KW-1185">Reference proteome</keyword>
<dbReference type="STRING" id="49451.A0A314L761"/>
<evidence type="ECO:0000256" key="7">
    <source>
        <dbReference type="ARBA" id="ARBA00023172"/>
    </source>
</evidence>
<comment type="similarity">
    <text evidence="2">Belongs to the RecA family. RAD51 subfamily.</text>
</comment>
<keyword evidence="9" id="KW-0539">Nucleus</keyword>
<dbReference type="InterPro" id="IPR020588">
    <property type="entry name" value="RecA_ATP-bd"/>
</dbReference>
<dbReference type="AlphaFoldDB" id="A0A314L761"/>
<dbReference type="PANTHER" id="PTHR46457:SF1">
    <property type="entry name" value="DNA REPAIR PROTEIN RAD51 HOMOLOG 4"/>
    <property type="match status" value="1"/>
</dbReference>
<dbReference type="InterPro" id="IPR051988">
    <property type="entry name" value="HRR_RAD51_Paralog"/>
</dbReference>
<proteinExistence type="inferred from homology"/>
<dbReference type="InterPro" id="IPR047323">
    <property type="entry name" value="Rad51D_C"/>
</dbReference>
<dbReference type="GO" id="GO:0140664">
    <property type="term" value="F:ATP-dependent DNA damage sensor activity"/>
    <property type="evidence" value="ECO:0007669"/>
    <property type="project" value="InterPro"/>
</dbReference>
<accession>A0A314L761</accession>
<sequence>ITIVSLGNWNWEEKKSKQMPLLSSMECDYPLIDSNFRGFCASHAIYSVEDFLLHDLYVLVISTEQHHNSERLKEGITQVLTIINGQHQPWVNGQELLDYALQNKSSLPTGCRRIDVFLHGGLKKGHLTELVGPSSSGKTQICLRAASSVAKSWGKIIFLDSGNSFSSKRVAQFVTQTSDPSAYEVDRALQQVMNNIVCLSVFDIFTLFEVLHQLKNNLISQVDQHISMIIIDSISSLITPILGGGGAQGHALMVSVGVLLKRLAHEHDICILVTNHMVAGEKGTSKPALGESWRGIPHVRLLLSRDHIRNMSSMSVLRHPHMATGDRVEFEVL</sequence>
<dbReference type="GO" id="GO:0003697">
    <property type="term" value="F:single-stranded DNA binding"/>
    <property type="evidence" value="ECO:0007669"/>
    <property type="project" value="TreeGrafter"/>
</dbReference>
<dbReference type="GO" id="GO:0033063">
    <property type="term" value="C:Rad51B-Rad51C-Rad51D-XRCC2 complex"/>
    <property type="evidence" value="ECO:0007669"/>
    <property type="project" value="TreeGrafter"/>
</dbReference>
<feature type="non-terminal residue" evidence="12">
    <location>
        <position position="1"/>
    </location>
</feature>
<organism evidence="12 13">
    <name type="scientific">Nicotiana attenuata</name>
    <name type="common">Coyote tobacco</name>
    <dbReference type="NCBI Taxonomy" id="49451"/>
    <lineage>
        <taxon>Eukaryota</taxon>
        <taxon>Viridiplantae</taxon>
        <taxon>Streptophyta</taxon>
        <taxon>Embryophyta</taxon>
        <taxon>Tracheophyta</taxon>
        <taxon>Spermatophyta</taxon>
        <taxon>Magnoliopsida</taxon>
        <taxon>eudicotyledons</taxon>
        <taxon>Gunneridae</taxon>
        <taxon>Pentapetalae</taxon>
        <taxon>asterids</taxon>
        <taxon>lamiids</taxon>
        <taxon>Solanales</taxon>
        <taxon>Solanaceae</taxon>
        <taxon>Nicotianoideae</taxon>
        <taxon>Nicotianeae</taxon>
        <taxon>Nicotiana</taxon>
    </lineage>
</organism>
<dbReference type="Pfam" id="PF08423">
    <property type="entry name" value="Rad51"/>
    <property type="match status" value="1"/>
</dbReference>
<evidence type="ECO:0000256" key="1">
    <source>
        <dbReference type="ARBA" id="ARBA00004123"/>
    </source>
</evidence>
<evidence type="ECO:0000256" key="5">
    <source>
        <dbReference type="ARBA" id="ARBA00022840"/>
    </source>
</evidence>
<keyword evidence="8" id="KW-0234">DNA repair</keyword>
<keyword evidence="5" id="KW-0067">ATP-binding</keyword>
<comment type="subcellular location">
    <subcellularLocation>
        <location evidence="1">Nucleus</location>
    </subcellularLocation>
</comment>
<dbReference type="CDD" id="cd19489">
    <property type="entry name" value="Rad51D"/>
    <property type="match status" value="1"/>
</dbReference>
<dbReference type="SMART" id="SM00382">
    <property type="entry name" value="AAA"/>
    <property type="match status" value="1"/>
</dbReference>
<dbReference type="GO" id="GO:0000723">
    <property type="term" value="P:telomere maintenance"/>
    <property type="evidence" value="ECO:0007669"/>
    <property type="project" value="TreeGrafter"/>
</dbReference>
<evidence type="ECO:0000256" key="9">
    <source>
        <dbReference type="ARBA" id="ARBA00023242"/>
    </source>
</evidence>
<keyword evidence="7" id="KW-0233">DNA recombination</keyword>
<dbReference type="InterPro" id="IPR013632">
    <property type="entry name" value="Rad51_C"/>
</dbReference>
<dbReference type="GO" id="GO:0005815">
    <property type="term" value="C:microtubule organizing center"/>
    <property type="evidence" value="ECO:0007669"/>
    <property type="project" value="TreeGrafter"/>
</dbReference>
<reference evidence="12" key="1">
    <citation type="submission" date="2016-11" db="EMBL/GenBank/DDBJ databases">
        <title>The genome of Nicotiana attenuata.</title>
        <authorList>
            <person name="Xu S."/>
            <person name="Brockmoeller T."/>
            <person name="Gaquerel E."/>
            <person name="Navarro A."/>
            <person name="Kuhl H."/>
            <person name="Gase K."/>
            <person name="Ling Z."/>
            <person name="Zhou W."/>
            <person name="Kreitzer C."/>
            <person name="Stanke M."/>
            <person name="Tang H."/>
            <person name="Lyons E."/>
            <person name="Pandey P."/>
            <person name="Pandey S.P."/>
            <person name="Timmermann B."/>
            <person name="Baldwin I.T."/>
        </authorList>
    </citation>
    <scope>NUCLEOTIDE SEQUENCE [LARGE SCALE GENOMIC DNA]</scope>
    <source>
        <strain evidence="12">UT</strain>
    </source>
</reference>
<evidence type="ECO:0000313" key="12">
    <source>
        <dbReference type="EMBL" id="OIT37412.1"/>
    </source>
</evidence>
<keyword evidence="3" id="KW-0547">Nucleotide-binding</keyword>
<evidence type="ECO:0000256" key="4">
    <source>
        <dbReference type="ARBA" id="ARBA00022763"/>
    </source>
</evidence>
<dbReference type="PROSITE" id="PS50162">
    <property type="entry name" value="RECA_2"/>
    <property type="match status" value="1"/>
</dbReference>
<dbReference type="GO" id="GO:0042148">
    <property type="term" value="P:DNA strand invasion"/>
    <property type="evidence" value="ECO:0007669"/>
    <property type="project" value="TreeGrafter"/>
</dbReference>
<dbReference type="EMBL" id="MJEQ01000313">
    <property type="protein sequence ID" value="OIT37412.1"/>
    <property type="molecule type" value="Genomic_DNA"/>
</dbReference>
<dbReference type="GO" id="GO:0007131">
    <property type="term" value="P:reciprocal meiotic recombination"/>
    <property type="evidence" value="ECO:0007669"/>
    <property type="project" value="TreeGrafter"/>
</dbReference>
<dbReference type="SUPFAM" id="SSF52540">
    <property type="entry name" value="P-loop containing nucleoside triphosphate hydrolases"/>
    <property type="match status" value="1"/>
</dbReference>
<feature type="domain" description="RecA family profile 1" evidence="11">
    <location>
        <begin position="103"/>
        <end position="277"/>
    </location>
</feature>
<dbReference type="GO" id="GO:0000724">
    <property type="term" value="P:double-strand break repair via homologous recombination"/>
    <property type="evidence" value="ECO:0007669"/>
    <property type="project" value="TreeGrafter"/>
</dbReference>
<keyword evidence="6" id="KW-0238">DNA-binding</keyword>
<evidence type="ECO:0000313" key="13">
    <source>
        <dbReference type="Proteomes" id="UP000187609"/>
    </source>
</evidence>
<comment type="function">
    <text evidence="10">Involved in the homologous recombination repair (HRR) pathway of double-stranded DNA breaks arising during DNA replication or induced by DNA-damaging agents.</text>
</comment>
<dbReference type="GO" id="GO:0005657">
    <property type="term" value="C:replication fork"/>
    <property type="evidence" value="ECO:0007669"/>
    <property type="project" value="TreeGrafter"/>
</dbReference>
<gene>
    <name evidence="12" type="primary">RAD51D_1</name>
    <name evidence="12" type="ORF">A4A49_03030</name>
</gene>
<keyword evidence="4" id="KW-0227">DNA damage</keyword>
<evidence type="ECO:0000256" key="6">
    <source>
        <dbReference type="ARBA" id="ARBA00023125"/>
    </source>
</evidence>
<evidence type="ECO:0000259" key="11">
    <source>
        <dbReference type="PROSITE" id="PS50162"/>
    </source>
</evidence>
<name>A0A314L761_NICAT</name>
<dbReference type="GO" id="GO:0005524">
    <property type="term" value="F:ATP binding"/>
    <property type="evidence" value="ECO:0007669"/>
    <property type="project" value="UniProtKB-KW"/>
</dbReference>
<dbReference type="FunFam" id="3.40.50.300:FF:001665">
    <property type="entry name" value="DNA repair protein RAD51 4"/>
    <property type="match status" value="1"/>
</dbReference>
<dbReference type="InterPro" id="IPR027417">
    <property type="entry name" value="P-loop_NTPase"/>
</dbReference>
<dbReference type="SMR" id="A0A314L761"/>
<evidence type="ECO:0000256" key="8">
    <source>
        <dbReference type="ARBA" id="ARBA00023204"/>
    </source>
</evidence>
<dbReference type="Gramene" id="OIT37412">
    <property type="protein sequence ID" value="OIT37412"/>
    <property type="gene ID" value="A4A49_03030"/>
</dbReference>
<evidence type="ECO:0000256" key="10">
    <source>
        <dbReference type="ARBA" id="ARBA00056000"/>
    </source>
</evidence>
<evidence type="ECO:0000256" key="2">
    <source>
        <dbReference type="ARBA" id="ARBA00007095"/>
    </source>
</evidence>
<evidence type="ECO:0000256" key="3">
    <source>
        <dbReference type="ARBA" id="ARBA00022741"/>
    </source>
</evidence>
<dbReference type="Proteomes" id="UP000187609">
    <property type="component" value="Unassembled WGS sequence"/>
</dbReference>
<dbReference type="PANTHER" id="PTHR46457">
    <property type="entry name" value="DNA REPAIR PROTEIN RAD51 HOMOLOG 4"/>
    <property type="match status" value="1"/>
</dbReference>